<dbReference type="Proteomes" id="UP000591131">
    <property type="component" value="Unassembled WGS sequence"/>
</dbReference>
<dbReference type="GO" id="GO:0003676">
    <property type="term" value="F:nucleic acid binding"/>
    <property type="evidence" value="ECO:0007669"/>
    <property type="project" value="InterPro"/>
</dbReference>
<evidence type="ECO:0000313" key="3">
    <source>
        <dbReference type="EMBL" id="KAF4656718.1"/>
    </source>
</evidence>
<feature type="region of interest" description="Disordered" evidence="1">
    <location>
        <begin position="253"/>
        <end position="273"/>
    </location>
</feature>
<dbReference type="Gene3D" id="2.40.70.10">
    <property type="entry name" value="Acid Proteases"/>
    <property type="match status" value="1"/>
</dbReference>
<evidence type="ECO:0000259" key="2">
    <source>
        <dbReference type="SMART" id="SM00343"/>
    </source>
</evidence>
<feature type="region of interest" description="Disordered" evidence="1">
    <location>
        <begin position="343"/>
        <end position="368"/>
    </location>
</feature>
<feature type="region of interest" description="Disordered" evidence="1">
    <location>
        <begin position="964"/>
        <end position="983"/>
    </location>
</feature>
<feature type="region of interest" description="Disordered" evidence="1">
    <location>
        <begin position="728"/>
        <end position="769"/>
    </location>
</feature>
<dbReference type="InterPro" id="IPR001878">
    <property type="entry name" value="Znf_CCHC"/>
</dbReference>
<sequence>MTTPPIDDATPRRALTRAGVARGDGSLIPGLAFYRQSQQGSHEGSTLVPSGDDNVTIDPARSSSQVPDSQDPSIEPARSGYVTPDSTHAIIDPTGSGLVIPDGKNAAADIIRLPSVVPDGKNAAADTTRLPSVVPDDKNAVIDTTRFTSVVPDDKNTVNDTTRFPPIIPFDNNVTFGRVQSIGKAPTVDASLPVHANAVTYENNNPIDCPTWSGQPGTRVYQVSSHAPALTTNIEQKLDAITAALTALSGALAESHRTQTGPSPTPRQPDVATGCRTQAAMGKSSYTPVSVQFNANPIPTAPPVRGGGYGASIPVYPIHTGGRIHSGTVPMGGPRVPPGIAPHYPEHSRSPPYHTPTEPYGSFGDFPDGHYIQQESPQLASRFNPYNEVAPCFGCGRHPCASPISDNRLQKELKTVKLLRAPDHGKFKGINDTRSGLSFRLEVSRNCGRMSPIVVYHYLRENISTDVYRTIGINNDWPYNCELDYGAAVQNIWHSLETVYSGQSTSEKLLEAWNELRQDPSESVQQYINRVYCAQEELSLAGAVRSETEVRAKLRCGLRDLRLQGDMLQFNNLPLGAFVAMMSQKVIDYDRQAGQSYTSVAKPVGHVAQFQLGWANALPSPASVAVTAPAPLGGSPLMVMDLDETFLNGVQPGPLPDGSQGCARGCKDPACKGVRTCKLQKPILPASACFYCARSHGEVRETDCPAYRKVCARCNQVGHFAAACRSPPLTSGRRHGKGKGKGKSRSRDDSDPPSSSNNTSGPSTQSEAAEVSLDGFPTAGCSTAEIYTLLATVSPSVAKTDLPSCRLRGVKVQAPVSIQLVTQGGHDTPRIFDKCVVMALWDSGASGNFVRYDIIEKILGRAPKGGASGNIAILADGSRIESVGICKLLVHTSRCTATIAAFVVKHLTCPLVLGTPGLSALGVRIDFIKAGSVSISTGNKQAPGEPQQCCSAANSGGAITHIETKSSKEGSPAHESPQHSSSCAPMALVDDETMTVALMDLSPGHHHRHLGNSLNFDANLNHIDLSEATSHEETFPLLGTSTKRVLPPHQCIHIDTLQDGRFAIDFDVSLPSLRRSAGSGWKAAVARAAKACSKLSTKEKLQADAAITKLLTSGYVSYMSLHDTSRPPPPRVIHNMYCNNAMVKDSYLVSNRYLQENLPAFIGAQYIYKESSSTTPCRIVYDCRPTNNLLTSPTSTRWCLHEYLLACCTHPTVTFMDIQQAYNQLVMAPSASATCGTVIQRPSLPSSPSPRPIMILWVSVAFGMAPSGGALELATAHVYLEARNLLHTLCPALHSEADQHTNVTPLPAVYESSYYDHARPVLAAAFSRDGSIVQQLSSSLIWRDYVDDWAVLGHHYLQSVRCSNIISACGNYHKFTFPPTKTHETWNLTATSTVLGYELTDGDCLRPILTVKPLPHDGTVTKRMASSALAALYDPLGRYLEANMNARLVWRNV</sequence>
<organism evidence="3 4">
    <name type="scientific">Perkinsus chesapeaki</name>
    <name type="common">Clam parasite</name>
    <name type="synonym">Perkinsus andrewsi</name>
    <dbReference type="NCBI Taxonomy" id="330153"/>
    <lineage>
        <taxon>Eukaryota</taxon>
        <taxon>Sar</taxon>
        <taxon>Alveolata</taxon>
        <taxon>Perkinsozoa</taxon>
        <taxon>Perkinsea</taxon>
        <taxon>Perkinsida</taxon>
        <taxon>Perkinsidae</taxon>
        <taxon>Perkinsus</taxon>
    </lineage>
</organism>
<feature type="compositionally biased region" description="Low complexity" evidence="1">
    <location>
        <begin position="62"/>
        <end position="73"/>
    </location>
</feature>
<dbReference type="InterPro" id="IPR021109">
    <property type="entry name" value="Peptidase_aspartic_dom_sf"/>
</dbReference>
<dbReference type="SMART" id="SM00343">
    <property type="entry name" value="ZnF_C2HC"/>
    <property type="match status" value="1"/>
</dbReference>
<feature type="compositionally biased region" description="Polar residues" evidence="1">
    <location>
        <begin position="35"/>
        <end position="48"/>
    </location>
</feature>
<keyword evidence="4" id="KW-1185">Reference proteome</keyword>
<accession>A0A7J6LBT8</accession>
<feature type="compositionally biased region" description="Low complexity" evidence="1">
    <location>
        <begin position="752"/>
        <end position="764"/>
    </location>
</feature>
<dbReference type="CDD" id="cd00303">
    <property type="entry name" value="retropepsin_like"/>
    <property type="match status" value="1"/>
</dbReference>
<feature type="non-terminal residue" evidence="3">
    <location>
        <position position="1453"/>
    </location>
</feature>
<reference evidence="3 4" key="1">
    <citation type="submission" date="2020-04" db="EMBL/GenBank/DDBJ databases">
        <title>Perkinsus chesapeaki whole genome sequence.</title>
        <authorList>
            <person name="Bogema D.R."/>
        </authorList>
    </citation>
    <scope>NUCLEOTIDE SEQUENCE [LARGE SCALE GENOMIC DNA]</scope>
    <source>
        <strain evidence="3">ATCC PRA-425</strain>
    </source>
</reference>
<feature type="region of interest" description="Disordered" evidence="1">
    <location>
        <begin position="1"/>
        <end position="85"/>
    </location>
</feature>
<dbReference type="GO" id="GO:0008270">
    <property type="term" value="F:zinc ion binding"/>
    <property type="evidence" value="ECO:0007669"/>
    <property type="project" value="InterPro"/>
</dbReference>
<dbReference type="OrthoDB" id="8061005at2759"/>
<protein>
    <recommendedName>
        <fullName evidence="2">CCHC-type domain-containing protein</fullName>
    </recommendedName>
</protein>
<comment type="caution">
    <text evidence="3">The sequence shown here is derived from an EMBL/GenBank/DDBJ whole genome shotgun (WGS) entry which is preliminary data.</text>
</comment>
<name>A0A7J6LBT8_PERCH</name>
<dbReference type="EMBL" id="JAAPAO010000581">
    <property type="protein sequence ID" value="KAF4656718.1"/>
    <property type="molecule type" value="Genomic_DNA"/>
</dbReference>
<evidence type="ECO:0000256" key="1">
    <source>
        <dbReference type="SAM" id="MobiDB-lite"/>
    </source>
</evidence>
<feature type="compositionally biased region" description="Basic residues" evidence="1">
    <location>
        <begin position="732"/>
        <end position="744"/>
    </location>
</feature>
<evidence type="ECO:0000313" key="4">
    <source>
        <dbReference type="Proteomes" id="UP000591131"/>
    </source>
</evidence>
<feature type="domain" description="CCHC-type" evidence="2">
    <location>
        <begin position="710"/>
        <end position="726"/>
    </location>
</feature>
<gene>
    <name evidence="3" type="ORF">FOL47_008800</name>
</gene>
<proteinExistence type="predicted"/>